<accession>A0A0H2RZX2</accession>
<feature type="domain" description="DUF6533" evidence="2">
    <location>
        <begin position="24"/>
        <end position="69"/>
    </location>
</feature>
<dbReference type="InParanoid" id="A0A0H2RZX2"/>
<keyword evidence="4" id="KW-1185">Reference proteome</keyword>
<keyword evidence="1" id="KW-0812">Transmembrane</keyword>
<dbReference type="InterPro" id="IPR045340">
    <property type="entry name" value="DUF6533"/>
</dbReference>
<dbReference type="Pfam" id="PF20151">
    <property type="entry name" value="DUF6533"/>
    <property type="match status" value="1"/>
</dbReference>
<dbReference type="OrthoDB" id="3350812at2759"/>
<keyword evidence="1" id="KW-1133">Transmembrane helix</keyword>
<keyword evidence="1" id="KW-0472">Membrane</keyword>
<feature type="transmembrane region" description="Helical" evidence="1">
    <location>
        <begin position="216"/>
        <end position="235"/>
    </location>
</feature>
<feature type="transmembrane region" description="Helical" evidence="1">
    <location>
        <begin position="124"/>
        <end position="143"/>
    </location>
</feature>
<protein>
    <recommendedName>
        <fullName evidence="2">DUF6533 domain-containing protein</fullName>
    </recommendedName>
</protein>
<proteinExistence type="predicted"/>
<sequence>MASSSTDSIAVLASELTDTIAVKYFYLSNAVILYYDTLLNLREDVKYIWMSRWSLGKCLYILSRYLAFVDLTLLLVYTFDSRLRPSQCLPLYKASAWFQVAGVIFAELILIVRTYAIYQRSRPMLCYLIALHLGLTLPSLNIINRSFAFISYGPSPAPTIIPCVPTIGDVRWWIPFMCIAIFDLNIVTLTLWKAVMDWRSGATRTEFIITLYRDGFMYFAGMFATSLTNVILMKVMRQTPYFLLFVGWQRLLHALLSARLIINVRRASLGAWLNSTADPHCDTSKCIATTTTKLALSLDFTEPMELRYLPQYKDSEVSYHGEETNEPYAEKGV</sequence>
<evidence type="ECO:0000313" key="3">
    <source>
        <dbReference type="EMBL" id="KLO15028.1"/>
    </source>
</evidence>
<feature type="transmembrane region" description="Helical" evidence="1">
    <location>
        <begin position="20"/>
        <end position="38"/>
    </location>
</feature>
<evidence type="ECO:0000256" key="1">
    <source>
        <dbReference type="SAM" id="Phobius"/>
    </source>
</evidence>
<name>A0A0H2RZX2_9AGAM</name>
<evidence type="ECO:0000313" key="4">
    <source>
        <dbReference type="Proteomes" id="UP000053477"/>
    </source>
</evidence>
<dbReference type="EMBL" id="KQ085935">
    <property type="protein sequence ID" value="KLO15028.1"/>
    <property type="molecule type" value="Genomic_DNA"/>
</dbReference>
<dbReference type="Proteomes" id="UP000053477">
    <property type="component" value="Unassembled WGS sequence"/>
</dbReference>
<gene>
    <name evidence="3" type="ORF">SCHPADRAFT_282963</name>
</gene>
<evidence type="ECO:0000259" key="2">
    <source>
        <dbReference type="Pfam" id="PF20151"/>
    </source>
</evidence>
<feature type="transmembrane region" description="Helical" evidence="1">
    <location>
        <begin position="172"/>
        <end position="195"/>
    </location>
</feature>
<feature type="transmembrane region" description="Helical" evidence="1">
    <location>
        <begin position="91"/>
        <end position="112"/>
    </location>
</feature>
<reference evidence="3 4" key="1">
    <citation type="submission" date="2015-04" db="EMBL/GenBank/DDBJ databases">
        <title>Complete genome sequence of Schizopora paradoxa KUC8140, a cosmopolitan wood degrader in East Asia.</title>
        <authorList>
            <consortium name="DOE Joint Genome Institute"/>
            <person name="Min B."/>
            <person name="Park H."/>
            <person name="Jang Y."/>
            <person name="Kim J.-J."/>
            <person name="Kim K.H."/>
            <person name="Pangilinan J."/>
            <person name="Lipzen A."/>
            <person name="Riley R."/>
            <person name="Grigoriev I.V."/>
            <person name="Spatafora J.W."/>
            <person name="Choi I.-G."/>
        </authorList>
    </citation>
    <scope>NUCLEOTIDE SEQUENCE [LARGE SCALE GENOMIC DNA]</scope>
    <source>
        <strain evidence="3 4">KUC8140</strain>
    </source>
</reference>
<organism evidence="3 4">
    <name type="scientific">Schizopora paradoxa</name>
    <dbReference type="NCBI Taxonomy" id="27342"/>
    <lineage>
        <taxon>Eukaryota</taxon>
        <taxon>Fungi</taxon>
        <taxon>Dikarya</taxon>
        <taxon>Basidiomycota</taxon>
        <taxon>Agaricomycotina</taxon>
        <taxon>Agaricomycetes</taxon>
        <taxon>Hymenochaetales</taxon>
        <taxon>Schizoporaceae</taxon>
        <taxon>Schizopora</taxon>
    </lineage>
</organism>
<feature type="transmembrane region" description="Helical" evidence="1">
    <location>
        <begin position="59"/>
        <end position="79"/>
    </location>
</feature>
<dbReference type="AlphaFoldDB" id="A0A0H2RZX2"/>